<name>A0A6G1HU04_9PEZI</name>
<accession>A0A6G1HU04</accession>
<reference evidence="1" key="1">
    <citation type="journal article" date="2020" name="Stud. Mycol.">
        <title>101 Dothideomycetes genomes: a test case for predicting lifestyles and emergence of pathogens.</title>
        <authorList>
            <person name="Haridas S."/>
            <person name="Albert R."/>
            <person name="Binder M."/>
            <person name="Bloem J."/>
            <person name="Labutti K."/>
            <person name="Salamov A."/>
            <person name="Andreopoulos B."/>
            <person name="Baker S."/>
            <person name="Barry K."/>
            <person name="Bills G."/>
            <person name="Bluhm B."/>
            <person name="Cannon C."/>
            <person name="Castanera R."/>
            <person name="Culley D."/>
            <person name="Daum C."/>
            <person name="Ezra D."/>
            <person name="Gonzalez J."/>
            <person name="Henrissat B."/>
            <person name="Kuo A."/>
            <person name="Liang C."/>
            <person name="Lipzen A."/>
            <person name="Lutzoni F."/>
            <person name="Magnuson J."/>
            <person name="Mondo S."/>
            <person name="Nolan M."/>
            <person name="Ohm R."/>
            <person name="Pangilinan J."/>
            <person name="Park H.-J."/>
            <person name="Ramirez L."/>
            <person name="Alfaro M."/>
            <person name="Sun H."/>
            <person name="Tritt A."/>
            <person name="Yoshinaga Y."/>
            <person name="Zwiers L.-H."/>
            <person name="Turgeon B."/>
            <person name="Goodwin S."/>
            <person name="Spatafora J."/>
            <person name="Crous P."/>
            <person name="Grigoriev I."/>
        </authorList>
    </citation>
    <scope>NUCLEOTIDE SEQUENCE</scope>
    <source>
        <strain evidence="1">CBS 262.69</strain>
    </source>
</reference>
<sequence>MAEQDTYTKNIGSAVHKAADAAANALNIGTSGLGHDGTARLHAAPRAEQEVLGSHFNTGTTFNPGAGVKQAVENAASGLRAEQDVHQSHFGMGHDGQGRMKEFAAHKGMGAEQDRYESHFGAGRVEEGIKNKVNKMGGALQDSVESNKGASHMG</sequence>
<keyword evidence="2" id="KW-1185">Reference proteome</keyword>
<gene>
    <name evidence="1" type="ORF">EJ06DRAFT_530906</name>
</gene>
<dbReference type="OrthoDB" id="67965at2759"/>
<proteinExistence type="predicted"/>
<dbReference type="EMBL" id="ML996697">
    <property type="protein sequence ID" value="KAF2399346.1"/>
    <property type="molecule type" value="Genomic_DNA"/>
</dbReference>
<organism evidence="1 2">
    <name type="scientific">Trichodelitschia bisporula</name>
    <dbReference type="NCBI Taxonomy" id="703511"/>
    <lineage>
        <taxon>Eukaryota</taxon>
        <taxon>Fungi</taxon>
        <taxon>Dikarya</taxon>
        <taxon>Ascomycota</taxon>
        <taxon>Pezizomycotina</taxon>
        <taxon>Dothideomycetes</taxon>
        <taxon>Dothideomycetes incertae sedis</taxon>
        <taxon>Phaeotrichales</taxon>
        <taxon>Phaeotrichaceae</taxon>
        <taxon>Trichodelitschia</taxon>
    </lineage>
</organism>
<dbReference type="AlphaFoldDB" id="A0A6G1HU04"/>
<protein>
    <submittedName>
        <fullName evidence="1">Uncharacterized protein</fullName>
    </submittedName>
</protein>
<evidence type="ECO:0000313" key="1">
    <source>
        <dbReference type="EMBL" id="KAF2399346.1"/>
    </source>
</evidence>
<evidence type="ECO:0000313" key="2">
    <source>
        <dbReference type="Proteomes" id="UP000799640"/>
    </source>
</evidence>
<dbReference type="Proteomes" id="UP000799640">
    <property type="component" value="Unassembled WGS sequence"/>
</dbReference>